<evidence type="ECO:0000313" key="3">
    <source>
        <dbReference type="Proteomes" id="UP000271098"/>
    </source>
</evidence>
<dbReference type="OrthoDB" id="5842634at2759"/>
<dbReference type="Proteomes" id="UP000271098">
    <property type="component" value="Unassembled WGS sequence"/>
</dbReference>
<proteinExistence type="predicted"/>
<organism evidence="4">
    <name type="scientific">Gongylonema pulchrum</name>
    <dbReference type="NCBI Taxonomy" id="637853"/>
    <lineage>
        <taxon>Eukaryota</taxon>
        <taxon>Metazoa</taxon>
        <taxon>Ecdysozoa</taxon>
        <taxon>Nematoda</taxon>
        <taxon>Chromadorea</taxon>
        <taxon>Rhabditida</taxon>
        <taxon>Spirurina</taxon>
        <taxon>Spiruromorpha</taxon>
        <taxon>Spiruroidea</taxon>
        <taxon>Gongylonematidae</taxon>
        <taxon>Gongylonema</taxon>
    </lineage>
</organism>
<evidence type="ECO:0000313" key="2">
    <source>
        <dbReference type="EMBL" id="VDK30720.1"/>
    </source>
</evidence>
<name>A0A183CZ06_9BILA</name>
<evidence type="ECO:0000313" key="4">
    <source>
        <dbReference type="WBParaSite" id="GPUH_0000170101-mRNA-1"/>
    </source>
</evidence>
<gene>
    <name evidence="2" type="ORF">GPUH_LOCUS1697</name>
</gene>
<dbReference type="WBParaSite" id="GPUH_0000170101-mRNA-1">
    <property type="protein sequence ID" value="GPUH_0000170101-mRNA-1"/>
    <property type="gene ID" value="GPUH_0000170101"/>
</dbReference>
<accession>A0A183CZ06</accession>
<evidence type="ECO:0000256" key="1">
    <source>
        <dbReference type="SAM" id="MobiDB-lite"/>
    </source>
</evidence>
<reference evidence="2 3" key="2">
    <citation type="submission" date="2018-11" db="EMBL/GenBank/DDBJ databases">
        <authorList>
            <consortium name="Pathogen Informatics"/>
        </authorList>
    </citation>
    <scope>NUCLEOTIDE SEQUENCE [LARGE SCALE GENOMIC DNA]</scope>
</reference>
<feature type="region of interest" description="Disordered" evidence="1">
    <location>
        <begin position="24"/>
        <end position="76"/>
    </location>
</feature>
<dbReference type="EMBL" id="UYRT01002171">
    <property type="protein sequence ID" value="VDK30720.1"/>
    <property type="molecule type" value="Genomic_DNA"/>
</dbReference>
<sequence>MTAPFTATEKVAIEISAALAGEISDVDDNGEEQAGRKMPISKPPRGYGDMRTSALLGKRTMSRDESQLKKSSQSKARITRYPTAKPLALNILYKVPYLDMSK</sequence>
<dbReference type="AlphaFoldDB" id="A0A183CZ06"/>
<keyword evidence="3" id="KW-1185">Reference proteome</keyword>
<reference evidence="4" key="1">
    <citation type="submission" date="2016-06" db="UniProtKB">
        <authorList>
            <consortium name="WormBaseParasite"/>
        </authorList>
    </citation>
    <scope>IDENTIFICATION</scope>
</reference>
<protein>
    <submittedName>
        <fullName evidence="2 4">Uncharacterized protein</fullName>
    </submittedName>
</protein>